<protein>
    <submittedName>
        <fullName evidence="2">Uncharacterized protein</fullName>
    </submittedName>
</protein>
<proteinExistence type="predicted"/>
<name>A0ABV5G4Z5_9MICC</name>
<dbReference type="EMBL" id="JBHMFI010000001">
    <property type="protein sequence ID" value="MFB9074007.1"/>
    <property type="molecule type" value="Genomic_DNA"/>
</dbReference>
<evidence type="ECO:0000313" key="2">
    <source>
        <dbReference type="EMBL" id="MFB9074007.1"/>
    </source>
</evidence>
<accession>A0ABV5G4Z5</accession>
<gene>
    <name evidence="2" type="ORF">ACFFX0_23560</name>
</gene>
<feature type="region of interest" description="Disordered" evidence="1">
    <location>
        <begin position="1"/>
        <end position="26"/>
    </location>
</feature>
<comment type="caution">
    <text evidence="2">The sequence shown here is derived from an EMBL/GenBank/DDBJ whole genome shotgun (WGS) entry which is preliminary data.</text>
</comment>
<sequence>MPPRHWMRCSPRPSPGSPSRRAPSTRCSCAPACWCRWARTGPVPRGPWPNTRWRPGWPGVAGPPAAPFTLTRRLRPDEPSTRPCPATPPWQPSATCCAAPPTSWRR</sequence>
<organism evidence="2 3">
    <name type="scientific">Citricoccus parietis</name>
    <dbReference type="NCBI Taxonomy" id="592307"/>
    <lineage>
        <taxon>Bacteria</taxon>
        <taxon>Bacillati</taxon>
        <taxon>Actinomycetota</taxon>
        <taxon>Actinomycetes</taxon>
        <taxon>Micrococcales</taxon>
        <taxon>Micrococcaceae</taxon>
        <taxon>Citricoccus</taxon>
    </lineage>
</organism>
<feature type="region of interest" description="Disordered" evidence="1">
    <location>
        <begin position="45"/>
        <end position="106"/>
    </location>
</feature>
<keyword evidence="3" id="KW-1185">Reference proteome</keyword>
<reference evidence="2 3" key="1">
    <citation type="submission" date="2024-09" db="EMBL/GenBank/DDBJ databases">
        <authorList>
            <person name="Sun Q."/>
            <person name="Mori K."/>
        </authorList>
    </citation>
    <scope>NUCLEOTIDE SEQUENCE [LARGE SCALE GENOMIC DNA]</scope>
    <source>
        <strain evidence="2 3">CCM 7609</strain>
    </source>
</reference>
<feature type="compositionally biased region" description="Low complexity" evidence="1">
    <location>
        <begin position="17"/>
        <end position="26"/>
    </location>
</feature>
<evidence type="ECO:0000313" key="3">
    <source>
        <dbReference type="Proteomes" id="UP001589575"/>
    </source>
</evidence>
<evidence type="ECO:0000256" key="1">
    <source>
        <dbReference type="SAM" id="MobiDB-lite"/>
    </source>
</evidence>
<dbReference type="Proteomes" id="UP001589575">
    <property type="component" value="Unassembled WGS sequence"/>
</dbReference>